<dbReference type="InterPro" id="IPR019177">
    <property type="entry name" value="Golgin_subfamily_A_member_5"/>
</dbReference>
<dbReference type="OrthoDB" id="391137at2759"/>
<dbReference type="PANTHER" id="PTHR13815">
    <property type="entry name" value="GOLGIN-84"/>
    <property type="match status" value="1"/>
</dbReference>
<evidence type="ECO:0000256" key="5">
    <source>
        <dbReference type="ARBA" id="ARBA00023054"/>
    </source>
</evidence>
<dbReference type="AlphaFoldDB" id="A0A183D1Z3"/>
<dbReference type="EMBL" id="UYRT01004299">
    <property type="protein sequence ID" value="VDK36124.1"/>
    <property type="molecule type" value="Genomic_DNA"/>
</dbReference>
<keyword evidence="6 8" id="KW-0472">Membrane</keyword>
<protein>
    <submittedName>
        <fullName evidence="11">Golgin-84</fullName>
    </submittedName>
</protein>
<keyword evidence="10" id="KW-1185">Reference proteome</keyword>
<keyword evidence="4" id="KW-0333">Golgi apparatus</keyword>
<name>A0A183D1Z3_9BILA</name>
<reference evidence="11" key="1">
    <citation type="submission" date="2016-06" db="UniProtKB">
        <authorList>
            <consortium name="WormBaseParasite"/>
        </authorList>
    </citation>
    <scope>IDENTIFICATION</scope>
</reference>
<evidence type="ECO:0000313" key="10">
    <source>
        <dbReference type="Proteomes" id="UP000271098"/>
    </source>
</evidence>
<dbReference type="PANTHER" id="PTHR13815:SF7">
    <property type="entry name" value="GOLGIN SUBFAMILY A MEMBER 5"/>
    <property type="match status" value="1"/>
</dbReference>
<feature type="coiled-coil region" evidence="7">
    <location>
        <begin position="16"/>
        <end position="132"/>
    </location>
</feature>
<organism evidence="11">
    <name type="scientific">Gongylonema pulchrum</name>
    <dbReference type="NCBI Taxonomy" id="637853"/>
    <lineage>
        <taxon>Eukaryota</taxon>
        <taxon>Metazoa</taxon>
        <taxon>Ecdysozoa</taxon>
        <taxon>Nematoda</taxon>
        <taxon>Chromadorea</taxon>
        <taxon>Rhabditida</taxon>
        <taxon>Spirurina</taxon>
        <taxon>Spiruromorpha</taxon>
        <taxon>Spiruroidea</taxon>
        <taxon>Gongylonematidae</taxon>
        <taxon>Gongylonema</taxon>
    </lineage>
</organism>
<evidence type="ECO:0000256" key="6">
    <source>
        <dbReference type="ARBA" id="ARBA00023136"/>
    </source>
</evidence>
<dbReference type="WBParaSite" id="GPUH_0000273901-mRNA-1">
    <property type="protein sequence ID" value="GPUH_0000273901-mRNA-1"/>
    <property type="gene ID" value="GPUH_0000273901"/>
</dbReference>
<evidence type="ECO:0000256" key="4">
    <source>
        <dbReference type="ARBA" id="ARBA00023034"/>
    </source>
</evidence>
<keyword evidence="5 7" id="KW-0175">Coiled coil</keyword>
<dbReference type="Pfam" id="PF09787">
    <property type="entry name" value="Golgin_A5"/>
    <property type="match status" value="1"/>
</dbReference>
<keyword evidence="3 8" id="KW-1133">Transmembrane helix</keyword>
<dbReference type="GO" id="GO:0031985">
    <property type="term" value="C:Golgi cisterna"/>
    <property type="evidence" value="ECO:0007669"/>
    <property type="project" value="TreeGrafter"/>
</dbReference>
<sequence>MENRLRDEQRASGSQREALLEQIHQHLSQANQYREQLERTQLEYEFLQAEMRRQEEAVERKLAEKDGELMKLMDEKKTSRRYEAGEMEQKVSLLGEKLIAKQTAIERLESEKRALELRLERAERAYRNAEAAAIKAVSIEMHEKNGNGLSPGLSLFGSGRSNNVPIRMAKYAVDIIDHLGQRLAFFMRSPVFRFFFFLYCILLHTWVFFILFTYTPEIHPHKFA</sequence>
<evidence type="ECO:0000256" key="3">
    <source>
        <dbReference type="ARBA" id="ARBA00022989"/>
    </source>
</evidence>
<reference evidence="9 10" key="2">
    <citation type="submission" date="2018-11" db="EMBL/GenBank/DDBJ databases">
        <authorList>
            <consortium name="Pathogen Informatics"/>
        </authorList>
    </citation>
    <scope>NUCLEOTIDE SEQUENCE [LARGE SCALE GENOMIC DNA]</scope>
</reference>
<proteinExistence type="predicted"/>
<dbReference type="GO" id="GO:0000139">
    <property type="term" value="C:Golgi membrane"/>
    <property type="evidence" value="ECO:0007669"/>
    <property type="project" value="UniProtKB-SubCell"/>
</dbReference>
<feature type="transmembrane region" description="Helical" evidence="8">
    <location>
        <begin position="191"/>
        <end position="214"/>
    </location>
</feature>
<evidence type="ECO:0000256" key="8">
    <source>
        <dbReference type="SAM" id="Phobius"/>
    </source>
</evidence>
<evidence type="ECO:0000256" key="2">
    <source>
        <dbReference type="ARBA" id="ARBA00022692"/>
    </source>
</evidence>
<evidence type="ECO:0000256" key="1">
    <source>
        <dbReference type="ARBA" id="ARBA00004409"/>
    </source>
</evidence>
<gene>
    <name evidence="9" type="ORF">GPUH_LOCUS2734</name>
</gene>
<dbReference type="GO" id="GO:0007030">
    <property type="term" value="P:Golgi organization"/>
    <property type="evidence" value="ECO:0007669"/>
    <property type="project" value="InterPro"/>
</dbReference>
<dbReference type="GO" id="GO:0000301">
    <property type="term" value="P:retrograde transport, vesicle recycling within Golgi"/>
    <property type="evidence" value="ECO:0007669"/>
    <property type="project" value="TreeGrafter"/>
</dbReference>
<keyword evidence="2 8" id="KW-0812">Transmembrane</keyword>
<accession>A0A183D1Z3</accession>
<evidence type="ECO:0000256" key="7">
    <source>
        <dbReference type="SAM" id="Coils"/>
    </source>
</evidence>
<dbReference type="Proteomes" id="UP000271098">
    <property type="component" value="Unassembled WGS sequence"/>
</dbReference>
<evidence type="ECO:0000313" key="11">
    <source>
        <dbReference type="WBParaSite" id="GPUH_0000273901-mRNA-1"/>
    </source>
</evidence>
<evidence type="ECO:0000313" key="9">
    <source>
        <dbReference type="EMBL" id="VDK36124.1"/>
    </source>
</evidence>
<comment type="subcellular location">
    <subcellularLocation>
        <location evidence="1">Golgi apparatus membrane</location>
        <topology evidence="1">Single-pass type IV membrane protein</topology>
    </subcellularLocation>
</comment>